<dbReference type="AlphaFoldDB" id="A0A7Z9C335"/>
<evidence type="ECO:0000256" key="2">
    <source>
        <dbReference type="ARBA" id="ARBA00023012"/>
    </source>
</evidence>
<feature type="domain" description="Response regulatory" evidence="4">
    <location>
        <begin position="3"/>
        <end position="120"/>
    </location>
</feature>
<keyword evidence="6" id="KW-1185">Reference proteome</keyword>
<dbReference type="InterPro" id="IPR050595">
    <property type="entry name" value="Bact_response_regulator"/>
</dbReference>
<dbReference type="EMBL" id="CZCS02000234">
    <property type="protein sequence ID" value="VXD24805.1"/>
    <property type="molecule type" value="Genomic_DNA"/>
</dbReference>
<dbReference type="InterPro" id="IPR011006">
    <property type="entry name" value="CheY-like_superfamily"/>
</dbReference>
<dbReference type="InterPro" id="IPR001789">
    <property type="entry name" value="Sig_transdc_resp-reg_receiver"/>
</dbReference>
<reference evidence="5" key="1">
    <citation type="submission" date="2019-10" db="EMBL/GenBank/DDBJ databases">
        <authorList>
            <consortium name="Genoscope - CEA"/>
            <person name="William W."/>
        </authorList>
    </citation>
    <scope>NUCLEOTIDE SEQUENCE [LARGE SCALE GENOMIC DNA]</scope>
    <source>
        <strain evidence="5">BBR_PRJEB10994</strain>
    </source>
</reference>
<dbReference type="Proteomes" id="UP000182190">
    <property type="component" value="Unassembled WGS sequence"/>
</dbReference>
<dbReference type="SUPFAM" id="SSF52172">
    <property type="entry name" value="CheY-like"/>
    <property type="match status" value="1"/>
</dbReference>
<evidence type="ECO:0000313" key="5">
    <source>
        <dbReference type="EMBL" id="VXD24805.1"/>
    </source>
</evidence>
<proteinExistence type="predicted"/>
<dbReference type="PROSITE" id="PS50110">
    <property type="entry name" value="RESPONSE_REGULATORY"/>
    <property type="match status" value="1"/>
</dbReference>
<gene>
    <name evidence="5" type="ORF">PL9631_90020</name>
</gene>
<dbReference type="GO" id="GO:0000160">
    <property type="term" value="P:phosphorelay signal transduction system"/>
    <property type="evidence" value="ECO:0007669"/>
    <property type="project" value="UniProtKB-KW"/>
</dbReference>
<evidence type="ECO:0000259" key="4">
    <source>
        <dbReference type="PROSITE" id="PS50110"/>
    </source>
</evidence>
<sequence>MTTVMIVDDSNALREIIAKMLRDSGIDVISAEDGVQALEKIEQVTQLDLVVLDIVMPNMNGYDLCRHIRKNPKTQNLPVVMCSSKSEEFDRYWGMKQGADAYISKPFRPEELLSTIKQLLRR</sequence>
<keyword evidence="2" id="KW-0902">Two-component regulatory system</keyword>
<comment type="caution">
    <text evidence="5">The sequence shown here is derived from an EMBL/GenBank/DDBJ whole genome shotgun (WGS) entry which is preliminary data.</text>
</comment>
<evidence type="ECO:0000256" key="3">
    <source>
        <dbReference type="PROSITE-ProRule" id="PRU00169"/>
    </source>
</evidence>
<evidence type="ECO:0000256" key="1">
    <source>
        <dbReference type="ARBA" id="ARBA00022553"/>
    </source>
</evidence>
<accession>A0A7Z9C335</accession>
<dbReference type="OrthoDB" id="582422at2"/>
<dbReference type="SMART" id="SM00448">
    <property type="entry name" value="REC"/>
    <property type="match status" value="1"/>
</dbReference>
<keyword evidence="1 3" id="KW-0597">Phosphoprotein</keyword>
<dbReference type="RefSeq" id="WP_083616048.1">
    <property type="nucleotide sequence ID" value="NZ_LR734982.1"/>
</dbReference>
<evidence type="ECO:0000313" key="6">
    <source>
        <dbReference type="Proteomes" id="UP000182190"/>
    </source>
</evidence>
<name>A0A7Z9C335_9CYAN</name>
<protein>
    <submittedName>
        <fullName evidence="5">Response regulator receiver protein</fullName>
    </submittedName>
</protein>
<organism evidence="5 6">
    <name type="scientific">Planktothrix paucivesiculata PCC 9631</name>
    <dbReference type="NCBI Taxonomy" id="671071"/>
    <lineage>
        <taxon>Bacteria</taxon>
        <taxon>Bacillati</taxon>
        <taxon>Cyanobacteriota</taxon>
        <taxon>Cyanophyceae</taxon>
        <taxon>Oscillatoriophycideae</taxon>
        <taxon>Oscillatoriales</taxon>
        <taxon>Microcoleaceae</taxon>
        <taxon>Planktothrix</taxon>
    </lineage>
</organism>
<dbReference type="PANTHER" id="PTHR44591">
    <property type="entry name" value="STRESS RESPONSE REGULATOR PROTEIN 1"/>
    <property type="match status" value="1"/>
</dbReference>
<feature type="modified residue" description="4-aspartylphosphate" evidence="3">
    <location>
        <position position="53"/>
    </location>
</feature>
<dbReference type="PANTHER" id="PTHR44591:SF14">
    <property type="entry name" value="PROTEIN PILG"/>
    <property type="match status" value="1"/>
</dbReference>
<dbReference type="Pfam" id="PF00072">
    <property type="entry name" value="Response_reg"/>
    <property type="match status" value="1"/>
</dbReference>
<dbReference type="Gene3D" id="3.40.50.2300">
    <property type="match status" value="1"/>
</dbReference>